<protein>
    <recommendedName>
        <fullName evidence="4">Lipase family</fullName>
    </recommendedName>
</protein>
<gene>
    <name evidence="2" type="ORF">MC7420_3619</name>
</gene>
<keyword evidence="1" id="KW-0812">Transmembrane</keyword>
<dbReference type="Proteomes" id="UP000003835">
    <property type="component" value="Unassembled WGS sequence"/>
</dbReference>
<organism evidence="2 3">
    <name type="scientific">Coleofasciculus chthonoplastes PCC 7420</name>
    <dbReference type="NCBI Taxonomy" id="118168"/>
    <lineage>
        <taxon>Bacteria</taxon>
        <taxon>Bacillati</taxon>
        <taxon>Cyanobacteriota</taxon>
        <taxon>Cyanophyceae</taxon>
        <taxon>Coleofasciculales</taxon>
        <taxon>Coleofasciculaceae</taxon>
        <taxon>Coleofasciculus</taxon>
    </lineage>
</organism>
<reference evidence="2 3" key="1">
    <citation type="submission" date="2008-07" db="EMBL/GenBank/DDBJ databases">
        <authorList>
            <person name="Tandeau de Marsac N."/>
            <person name="Ferriera S."/>
            <person name="Johnson J."/>
            <person name="Kravitz S."/>
            <person name="Beeson K."/>
            <person name="Sutton G."/>
            <person name="Rogers Y.-H."/>
            <person name="Friedman R."/>
            <person name="Frazier M."/>
            <person name="Venter J.C."/>
        </authorList>
    </citation>
    <scope>NUCLEOTIDE SEQUENCE [LARGE SCALE GENOMIC DNA]</scope>
    <source>
        <strain evidence="2 3">PCC 7420</strain>
    </source>
</reference>
<evidence type="ECO:0000313" key="2">
    <source>
        <dbReference type="EMBL" id="EDX73445.1"/>
    </source>
</evidence>
<dbReference type="eggNOG" id="ENOG5030P5G">
    <property type="taxonomic scope" value="Bacteria"/>
</dbReference>
<evidence type="ECO:0000256" key="1">
    <source>
        <dbReference type="SAM" id="Phobius"/>
    </source>
</evidence>
<evidence type="ECO:0008006" key="4">
    <source>
        <dbReference type="Google" id="ProtNLM"/>
    </source>
</evidence>
<dbReference type="HOGENOM" id="CLU_105888_0_0_3"/>
<sequence length="170" mass="19125">MTQEFLSGLQRCDSGNVGRVQQMLIFPSHEYPAYSAIHILNYLQRYLTLMNTSVTFISFSAGVVGAIGAAWGWQMLGGTVKALVALDGWGVPLYGTFPIHRLSHDYFTHWSSALLGSGDSRFYADPPVEHLKLWEQPDSCQGWGIQPLKNGREWRRYLTAAEFVVQLLQD</sequence>
<keyword evidence="3" id="KW-1185">Reference proteome</keyword>
<accession>B4VWX8</accession>
<keyword evidence="1" id="KW-1133">Transmembrane helix</keyword>
<proteinExistence type="predicted"/>
<evidence type="ECO:0000313" key="3">
    <source>
        <dbReference type="Proteomes" id="UP000003835"/>
    </source>
</evidence>
<name>B4VWX8_9CYAN</name>
<keyword evidence="1" id="KW-0472">Membrane</keyword>
<dbReference type="AlphaFoldDB" id="B4VWX8"/>
<dbReference type="STRING" id="118168.MC7420_3619"/>
<feature type="transmembrane region" description="Helical" evidence="1">
    <location>
        <begin position="53"/>
        <end position="73"/>
    </location>
</feature>
<dbReference type="EMBL" id="DS989857">
    <property type="protein sequence ID" value="EDX73445.1"/>
    <property type="molecule type" value="Genomic_DNA"/>
</dbReference>